<dbReference type="PRINTS" id="PR00412">
    <property type="entry name" value="EPOXHYDRLASE"/>
</dbReference>
<dbReference type="Proteomes" id="UP000467193">
    <property type="component" value="Chromosome"/>
</dbReference>
<dbReference type="Gene3D" id="3.40.50.1820">
    <property type="entry name" value="alpha/beta hydrolase"/>
    <property type="match status" value="1"/>
</dbReference>
<evidence type="ECO:0000259" key="1">
    <source>
        <dbReference type="Pfam" id="PF12697"/>
    </source>
</evidence>
<protein>
    <submittedName>
        <fullName evidence="2">Alpha/beta hydrolase</fullName>
    </submittedName>
</protein>
<proteinExistence type="predicted"/>
<dbReference type="PRINTS" id="PR00111">
    <property type="entry name" value="ABHYDROLASE"/>
</dbReference>
<dbReference type="AlphaFoldDB" id="A0A7I7QXK2"/>
<dbReference type="InterPro" id="IPR029058">
    <property type="entry name" value="AB_hydrolase_fold"/>
</dbReference>
<dbReference type="PANTHER" id="PTHR46438">
    <property type="entry name" value="ALPHA/BETA-HYDROLASES SUPERFAMILY PROTEIN"/>
    <property type="match status" value="1"/>
</dbReference>
<feature type="domain" description="AB hydrolase-1" evidence="1">
    <location>
        <begin position="52"/>
        <end position="289"/>
    </location>
</feature>
<evidence type="ECO:0000313" key="3">
    <source>
        <dbReference type="Proteomes" id="UP000467193"/>
    </source>
</evidence>
<name>A0A7I7QXK2_9MYCO</name>
<reference evidence="2 3" key="1">
    <citation type="journal article" date="2019" name="Emerg. Microbes Infect.">
        <title>Comprehensive subspecies identification of 175 nontuberculous mycobacteria species based on 7547 genomic profiles.</title>
        <authorList>
            <person name="Matsumoto Y."/>
            <person name="Kinjo T."/>
            <person name="Motooka D."/>
            <person name="Nabeya D."/>
            <person name="Jung N."/>
            <person name="Uechi K."/>
            <person name="Horii T."/>
            <person name="Iida T."/>
            <person name="Fujita J."/>
            <person name="Nakamura S."/>
        </authorList>
    </citation>
    <scope>NUCLEOTIDE SEQUENCE [LARGE SCALE GENOMIC DNA]</scope>
    <source>
        <strain evidence="2 3">JCM 17899</strain>
    </source>
</reference>
<organism evidence="2 3">
    <name type="scientific">Mycolicibacterium sediminis</name>
    <dbReference type="NCBI Taxonomy" id="1286180"/>
    <lineage>
        <taxon>Bacteria</taxon>
        <taxon>Bacillati</taxon>
        <taxon>Actinomycetota</taxon>
        <taxon>Actinomycetes</taxon>
        <taxon>Mycobacteriales</taxon>
        <taxon>Mycobacteriaceae</taxon>
        <taxon>Mycolicibacterium</taxon>
    </lineage>
</organism>
<accession>A0A7I7QXK2</accession>
<dbReference type="SUPFAM" id="SSF53474">
    <property type="entry name" value="alpha/beta-Hydrolases"/>
    <property type="match status" value="1"/>
</dbReference>
<dbReference type="PANTHER" id="PTHR46438:SF2">
    <property type="entry name" value="ALPHA_BETA-HYDROLASES SUPERFAMILY PROTEIN"/>
    <property type="match status" value="1"/>
</dbReference>
<dbReference type="GO" id="GO:0016787">
    <property type="term" value="F:hydrolase activity"/>
    <property type="evidence" value="ECO:0007669"/>
    <property type="project" value="UniProtKB-KW"/>
</dbReference>
<dbReference type="InterPro" id="IPR000073">
    <property type="entry name" value="AB_hydrolase_1"/>
</dbReference>
<dbReference type="KEGG" id="msei:MSEDJ_51110"/>
<gene>
    <name evidence="2" type="ORF">MSEDJ_51110</name>
</gene>
<keyword evidence="3" id="KW-1185">Reference proteome</keyword>
<evidence type="ECO:0000313" key="2">
    <source>
        <dbReference type="EMBL" id="BBY31015.1"/>
    </source>
</evidence>
<keyword evidence="2" id="KW-0378">Hydrolase</keyword>
<sequence>MPVRRGIGEIRATTARSTSSPVSAVTSTFERKSIVVDGLITGYLEAGSGDTVVLLHGGEFGASADLAWECTIGALASRYRVLAPDMLGYGHSAKVVDFVDGRGLRIRHVARFCATMGVTSAHFVGNSMGAINLLVDTTSASPALPVRSLSLICGGGAIQRNEHADALYDYDGTVAGMRRIVTALFAGLQWPDDDAYVTRRHESSAMPGAWEAIAAARFRRPGATAPPTPSTDRAYGRIGVPTLVVEGAGDKLLPSGWAADVAGRIGGARSVVVDDAGHCPQIERPEAVNHLLLDFLEGSTVS</sequence>
<dbReference type="Pfam" id="PF12697">
    <property type="entry name" value="Abhydrolase_6"/>
    <property type="match status" value="1"/>
</dbReference>
<dbReference type="InterPro" id="IPR000639">
    <property type="entry name" value="Epox_hydrolase-like"/>
</dbReference>
<dbReference type="EMBL" id="AP022588">
    <property type="protein sequence ID" value="BBY31015.1"/>
    <property type="molecule type" value="Genomic_DNA"/>
</dbReference>